<reference evidence="6 7" key="2">
    <citation type="submission" date="2020-04" db="EMBL/GenBank/DDBJ databases">
        <title>Complete genome sequence of Pseudomonas putida strain JQ581.</title>
        <authorList>
            <person name="Mu Y."/>
        </authorList>
    </citation>
    <scope>NUCLEOTIDE SEQUENCE [LARGE SCALE GENOMIC DNA]</scope>
    <source>
        <strain evidence="6 7">JQ581</strain>
    </source>
</reference>
<name>A0AAP9SPF2_PSEPU</name>
<evidence type="ECO:0000256" key="2">
    <source>
        <dbReference type="ARBA" id="ARBA00023015"/>
    </source>
</evidence>
<keyword evidence="2" id="KW-0805">Transcription regulation</keyword>
<evidence type="ECO:0000256" key="3">
    <source>
        <dbReference type="ARBA" id="ARBA00023125"/>
    </source>
</evidence>
<dbReference type="Gene3D" id="1.10.10.10">
    <property type="entry name" value="Winged helix-like DNA-binding domain superfamily/Winged helix DNA-binding domain"/>
    <property type="match status" value="1"/>
</dbReference>
<dbReference type="RefSeq" id="WP_063425995.1">
    <property type="nucleotide sequence ID" value="NZ_CP050951.1"/>
</dbReference>
<sequence>MVTFKQLEALFWIAQLGSFESAAAKLNMSQSAISKRIAELEETFDVAMFDRSRRTARLTPRGTLLLEHAADLLSRRDQMLGEVSDKAALVGRFRIGVTELTAMTWLPSLVEAVSDLYPRLQLEPLVEVGADLFRKLEQDHLDLVVLPDVFGDARFTQVALQGVRNAWMCSPRLLDTERLWTLDELSDQKLLTQGTSSGAGLLYQRWFANQGINFSKSVTVNNLLAQVGLAMSGLGVAYLPRDCIEHLLERGDLREIRCEPTLPDTNYIALYRPDRWVGVSADIAALAAKLCDFSRLLIVR</sequence>
<dbReference type="SUPFAM" id="SSF53850">
    <property type="entry name" value="Periplasmic binding protein-like II"/>
    <property type="match status" value="1"/>
</dbReference>
<dbReference type="PANTHER" id="PTHR30126">
    <property type="entry name" value="HTH-TYPE TRANSCRIPTIONAL REGULATOR"/>
    <property type="match status" value="1"/>
</dbReference>
<dbReference type="AlphaFoldDB" id="A0AAP9SPF2"/>
<dbReference type="Proteomes" id="UP000076857">
    <property type="component" value="Chromosome"/>
</dbReference>
<accession>A0AAP9SPF2</accession>
<dbReference type="Pfam" id="PF03466">
    <property type="entry name" value="LysR_substrate"/>
    <property type="match status" value="1"/>
</dbReference>
<dbReference type="FunFam" id="1.10.10.10:FF:000001">
    <property type="entry name" value="LysR family transcriptional regulator"/>
    <property type="match status" value="1"/>
</dbReference>
<dbReference type="CDD" id="cd05466">
    <property type="entry name" value="PBP2_LTTR_substrate"/>
    <property type="match status" value="1"/>
</dbReference>
<evidence type="ECO:0000259" key="5">
    <source>
        <dbReference type="PROSITE" id="PS50931"/>
    </source>
</evidence>
<dbReference type="PROSITE" id="PS50931">
    <property type="entry name" value="HTH_LYSR"/>
    <property type="match status" value="1"/>
</dbReference>
<dbReference type="InterPro" id="IPR000847">
    <property type="entry name" value="LysR_HTH_N"/>
</dbReference>
<dbReference type="GO" id="GO:0003700">
    <property type="term" value="F:DNA-binding transcription factor activity"/>
    <property type="evidence" value="ECO:0007669"/>
    <property type="project" value="InterPro"/>
</dbReference>
<evidence type="ECO:0000313" key="6">
    <source>
        <dbReference type="EMBL" id="QJQ10198.1"/>
    </source>
</evidence>
<dbReference type="SUPFAM" id="SSF46785">
    <property type="entry name" value="Winged helix' DNA-binding domain"/>
    <property type="match status" value="1"/>
</dbReference>
<dbReference type="Pfam" id="PF00126">
    <property type="entry name" value="HTH_1"/>
    <property type="match status" value="1"/>
</dbReference>
<dbReference type="InterPro" id="IPR036388">
    <property type="entry name" value="WH-like_DNA-bd_sf"/>
</dbReference>
<reference evidence="6 7" key="1">
    <citation type="submission" date="2016-04" db="EMBL/GenBank/DDBJ databases">
        <authorList>
            <person name="Qiu J."/>
        </authorList>
    </citation>
    <scope>NUCLEOTIDE SEQUENCE [LARGE SCALE GENOMIC DNA]</scope>
    <source>
        <strain evidence="6 7">JQ581</strain>
    </source>
</reference>
<dbReference type="PANTHER" id="PTHR30126:SF77">
    <property type="entry name" value="TRANSCRIPTIONAL REGULATORY PROTEIN"/>
    <property type="match status" value="1"/>
</dbReference>
<evidence type="ECO:0000256" key="1">
    <source>
        <dbReference type="ARBA" id="ARBA00009437"/>
    </source>
</evidence>
<dbReference type="PRINTS" id="PR00039">
    <property type="entry name" value="HTHLYSR"/>
</dbReference>
<protein>
    <submittedName>
        <fullName evidence="6">LysR family transcriptional regulator</fullName>
    </submittedName>
</protein>
<evidence type="ECO:0000256" key="4">
    <source>
        <dbReference type="ARBA" id="ARBA00023163"/>
    </source>
</evidence>
<dbReference type="EMBL" id="CP050951">
    <property type="protein sequence ID" value="QJQ10198.1"/>
    <property type="molecule type" value="Genomic_DNA"/>
</dbReference>
<dbReference type="InterPro" id="IPR036390">
    <property type="entry name" value="WH_DNA-bd_sf"/>
</dbReference>
<dbReference type="InterPro" id="IPR005119">
    <property type="entry name" value="LysR_subst-bd"/>
</dbReference>
<dbReference type="Gene3D" id="3.40.190.10">
    <property type="entry name" value="Periplasmic binding protein-like II"/>
    <property type="match status" value="2"/>
</dbReference>
<dbReference type="GO" id="GO:0000976">
    <property type="term" value="F:transcription cis-regulatory region binding"/>
    <property type="evidence" value="ECO:0007669"/>
    <property type="project" value="TreeGrafter"/>
</dbReference>
<proteinExistence type="inferred from homology"/>
<keyword evidence="4" id="KW-0804">Transcription</keyword>
<comment type="similarity">
    <text evidence="1">Belongs to the LysR transcriptional regulatory family.</text>
</comment>
<feature type="domain" description="HTH lysR-type" evidence="5">
    <location>
        <begin position="2"/>
        <end position="59"/>
    </location>
</feature>
<evidence type="ECO:0000313" key="7">
    <source>
        <dbReference type="Proteomes" id="UP000076857"/>
    </source>
</evidence>
<gene>
    <name evidence="6" type="ORF">A3L25_012520</name>
</gene>
<keyword evidence="3" id="KW-0238">DNA-binding</keyword>
<organism evidence="6 7">
    <name type="scientific">Pseudomonas putida</name>
    <name type="common">Arthrobacter siderocapsulatus</name>
    <dbReference type="NCBI Taxonomy" id="303"/>
    <lineage>
        <taxon>Bacteria</taxon>
        <taxon>Pseudomonadati</taxon>
        <taxon>Pseudomonadota</taxon>
        <taxon>Gammaproteobacteria</taxon>
        <taxon>Pseudomonadales</taxon>
        <taxon>Pseudomonadaceae</taxon>
        <taxon>Pseudomonas</taxon>
    </lineage>
</organism>